<dbReference type="GO" id="GO:0043161">
    <property type="term" value="P:proteasome-mediated ubiquitin-dependent protein catabolic process"/>
    <property type="evidence" value="ECO:0007669"/>
    <property type="project" value="InterPro"/>
</dbReference>
<dbReference type="PANTHER" id="PTHR43982">
    <property type="entry name" value="UBIQUITIN CARBOXYL-TERMINAL HYDROLASE"/>
    <property type="match status" value="1"/>
</dbReference>
<dbReference type="SUPFAM" id="SSF63748">
    <property type="entry name" value="Tudor/PWWP/MBT"/>
    <property type="match status" value="1"/>
</dbReference>
<dbReference type="InterPro" id="IPR018200">
    <property type="entry name" value="USP_CS"/>
</dbReference>
<dbReference type="Proteomes" id="UP001055439">
    <property type="component" value="Chromosome 7"/>
</dbReference>
<evidence type="ECO:0000259" key="10">
    <source>
        <dbReference type="PROSITE" id="PS50235"/>
    </source>
</evidence>
<gene>
    <name evidence="12" type="ORF">MUK42_12202</name>
</gene>
<feature type="region of interest" description="Disordered" evidence="8">
    <location>
        <begin position="1"/>
        <end position="26"/>
    </location>
</feature>
<dbReference type="PROSITE" id="PS50812">
    <property type="entry name" value="PWWP"/>
    <property type="match status" value="1"/>
</dbReference>
<dbReference type="GO" id="GO:0016579">
    <property type="term" value="P:protein deubiquitination"/>
    <property type="evidence" value="ECO:0007669"/>
    <property type="project" value="InterPro"/>
</dbReference>
<keyword evidence="5" id="KW-0833">Ubl conjugation pathway</keyword>
<feature type="region of interest" description="Disordered" evidence="8">
    <location>
        <begin position="522"/>
        <end position="552"/>
    </location>
</feature>
<protein>
    <recommendedName>
        <fullName evidence="3">ubiquitinyl hydrolase 1</fullName>
        <ecNumber evidence="3">3.4.19.12</ecNumber>
    </recommendedName>
</protein>
<feature type="compositionally biased region" description="Low complexity" evidence="8">
    <location>
        <begin position="532"/>
        <end position="544"/>
    </location>
</feature>
<feature type="region of interest" description="Disordered" evidence="8">
    <location>
        <begin position="77"/>
        <end position="105"/>
    </location>
</feature>
<evidence type="ECO:0000259" key="11">
    <source>
        <dbReference type="PROSITE" id="PS50812"/>
    </source>
</evidence>
<dbReference type="EMBL" id="CP097509">
    <property type="protein sequence ID" value="URE21901.1"/>
    <property type="molecule type" value="Genomic_DNA"/>
</dbReference>
<dbReference type="InterPro" id="IPR029071">
    <property type="entry name" value="Ubiquitin-like_domsf"/>
</dbReference>
<feature type="domain" description="USP" evidence="10">
    <location>
        <begin position="210"/>
        <end position="621"/>
    </location>
</feature>
<keyword evidence="6 12" id="KW-0378">Hydrolase</keyword>
<dbReference type="InterPro" id="IPR001394">
    <property type="entry name" value="Peptidase_C19_UCH"/>
</dbReference>
<dbReference type="OrthoDB" id="607790at2759"/>
<keyword evidence="7" id="KW-0788">Thiol protease</keyword>
<name>A0A9E7GV33_9LILI</name>
<evidence type="ECO:0000256" key="1">
    <source>
        <dbReference type="ARBA" id="ARBA00000707"/>
    </source>
</evidence>
<evidence type="ECO:0000256" key="5">
    <source>
        <dbReference type="ARBA" id="ARBA00022786"/>
    </source>
</evidence>
<dbReference type="SUPFAM" id="SSF54236">
    <property type="entry name" value="Ubiquitin-like"/>
    <property type="match status" value="1"/>
</dbReference>
<feature type="region of interest" description="Disordered" evidence="8">
    <location>
        <begin position="826"/>
        <end position="850"/>
    </location>
</feature>
<dbReference type="Gene3D" id="2.30.30.140">
    <property type="match status" value="1"/>
</dbReference>
<evidence type="ECO:0000256" key="3">
    <source>
        <dbReference type="ARBA" id="ARBA00012759"/>
    </source>
</evidence>
<dbReference type="Pfam" id="PF00240">
    <property type="entry name" value="ubiquitin"/>
    <property type="match status" value="1"/>
</dbReference>
<dbReference type="CDD" id="cd02657">
    <property type="entry name" value="Peptidase_C19A"/>
    <property type="match status" value="1"/>
</dbReference>
<evidence type="ECO:0000256" key="4">
    <source>
        <dbReference type="ARBA" id="ARBA00022670"/>
    </source>
</evidence>
<feature type="region of interest" description="Disordered" evidence="8">
    <location>
        <begin position="1176"/>
        <end position="1209"/>
    </location>
</feature>
<evidence type="ECO:0000256" key="2">
    <source>
        <dbReference type="ARBA" id="ARBA00009085"/>
    </source>
</evidence>
<dbReference type="Gene3D" id="3.10.20.90">
    <property type="entry name" value="Phosphatidylinositol 3-kinase Catalytic Subunit, Chain A, domain 1"/>
    <property type="match status" value="1"/>
</dbReference>
<dbReference type="PROSITE" id="PS00299">
    <property type="entry name" value="UBIQUITIN_1"/>
    <property type="match status" value="1"/>
</dbReference>
<feature type="compositionally biased region" description="Basic and acidic residues" evidence="8">
    <location>
        <begin position="1184"/>
        <end position="1194"/>
    </location>
</feature>
<dbReference type="Gene3D" id="3.90.70.10">
    <property type="entry name" value="Cysteine proteinases"/>
    <property type="match status" value="2"/>
</dbReference>
<dbReference type="EC" id="3.4.19.12" evidence="3"/>
<dbReference type="SMART" id="SM00213">
    <property type="entry name" value="UBQ"/>
    <property type="match status" value="1"/>
</dbReference>
<accession>A0A9E7GV33</accession>
<feature type="region of interest" description="Disordered" evidence="8">
    <location>
        <begin position="1121"/>
        <end position="1143"/>
    </location>
</feature>
<dbReference type="Pfam" id="PF00443">
    <property type="entry name" value="UCH"/>
    <property type="match status" value="1"/>
</dbReference>
<evidence type="ECO:0000313" key="12">
    <source>
        <dbReference type="EMBL" id="URE21901.1"/>
    </source>
</evidence>
<proteinExistence type="inferred from homology"/>
<dbReference type="CDD" id="cd05162">
    <property type="entry name" value="PWWP"/>
    <property type="match status" value="1"/>
</dbReference>
<feature type="domain" description="PWWP" evidence="11">
    <location>
        <begin position="649"/>
        <end position="711"/>
    </location>
</feature>
<dbReference type="CDD" id="cd16104">
    <property type="entry name" value="Ubl_USP14_like"/>
    <property type="match status" value="1"/>
</dbReference>
<dbReference type="InterPro" id="IPR028889">
    <property type="entry name" value="USP"/>
</dbReference>
<dbReference type="Pfam" id="PF00855">
    <property type="entry name" value="PWWP"/>
    <property type="match status" value="1"/>
</dbReference>
<dbReference type="InterPro" id="IPR044635">
    <property type="entry name" value="UBP14-like"/>
</dbReference>
<dbReference type="GO" id="GO:0061136">
    <property type="term" value="P:regulation of proteasomal protein catabolic process"/>
    <property type="evidence" value="ECO:0007669"/>
    <property type="project" value="TreeGrafter"/>
</dbReference>
<evidence type="ECO:0000256" key="8">
    <source>
        <dbReference type="SAM" id="MobiDB-lite"/>
    </source>
</evidence>
<keyword evidence="13" id="KW-1185">Reference proteome</keyword>
<sequence length="1440" mass="160196">MHRTIGVKGKNQRCGWKERDQGGTAHRSLPCATHTVVSRRRAPLYMSIDVWGVPDSFLLSIADSQLFWSLLSRPRKPPSPLSHYPSSSSSTAAAPRFEDSSCDSSSMPTVSVKWQKEVFPAVEIDTSQPPLVFKCQLYALTGVPPERQKIMVKGGLLKDDADWATLGVKEGQKLMMMGTADEIVKAPEKGPVFMEDLPEEEQVVAVGHSAGLYNLGNTCYMNSTLQCLHSVPELKSALLSYTNSGRNNELDQYSHLLTVATRDLFGELDRNVRPVAPLQFLSAVGLVYQRGAPFWAYLPHPLEGSKWIHVKPTSESYLSPITRQVGEQILRKKYPQFAQQHNGGYMQQDAEECWTQLMYTLSQSLRSSDSSEASATVKALFGVGLVNRVYCAESSEESFENESVYALKCHISQDINHLHEGLRRGLKSELEKMSTSLGRSAVFSKESCISELPRYLTVQFVRFFWKRESNQKAKILRKVDYPLELDVYEFCSDELRQKLQTPRQTLRELENVKLGLKAEVKKKEHEVNMPTSEGSSNDSSEPSSMALDKAVSSEDKGQLTGIYDLVAVLTHKGRSADSGHYVAWVKQENGKWIQYDDDNPIPQREEDITKLSGGGGAVRHRVILDLVDSSSFSMGSDQDGILSSNNVSAGGLVWVRRPNGSWWPGRVVGRDELPAKCVLPPRSGTPIKLLGREDGSMDWYNLAKSTRVKAFRCGEFDECIQKAMAFAIRSKKSSTSTGKYIRREDAILHALEIEKAYFLTGKQNGSGAKDPFRTMGYDFPMKSRKVYGLDKQLGHVARKLDVLEDNSAQEVSQSLVSYEKTNDLISPDIKQSEKKRRKTPNDSEDNEGIKRMRDLQEIGLGVVSNRKPHVHAGTGWSTELGLPDNASLSKSDIYNGFSSLNSIKSSKDSFSSLKRKRSHVAQSHENVRRKDRRLALSKVCEGTKVIVPSYCHWDGAFGGQPSLQGASPNKLNELLSNSRRTDISCDITISPHCSGTSSEALLNACENTREIDDANFDSEVKDSELASMLEFIDNDCSDGLIDIPLIMADNIREDFSIMFEHFPTRDLQPDVAGKQHDGCRQDELESHFTEGLGESSFTGSESRFKNIKGETEKRSLEQHLNHKKNLNNSRFSKNTNSESFINGAVPDSSLKGKIQEERYFAGCKIDGSCFGESVTSNSHGGQLVKDESVSEVHDVPPNQSSDLHLSDEHGHSLSEVVKIQPAHARDQDRTSKRHVPISALPIQRLFTHGQVSLSTRSKYQVSKQLKFTGVGSCLYDVEVTVQSSYRGPHVPLISLMSKSNSKEIVGHPVPIEVVKDGLVDTLLTTGHIDQSLKDGGNSIGKSLPKRKSAQMYLNVVGRNCEVTNVTSLKRKYSKNRKPRLSPRKIRRLSSINVDQKEKGEQRKPVVEKMVGPAVACVPLRLVFSRITEALSSSTRLTSNS</sequence>
<evidence type="ECO:0000259" key="9">
    <source>
        <dbReference type="PROSITE" id="PS50053"/>
    </source>
</evidence>
<comment type="similarity">
    <text evidence="2">Belongs to the peptidase C19 family.</text>
</comment>
<feature type="domain" description="Ubiquitin-like" evidence="9">
    <location>
        <begin position="108"/>
        <end position="177"/>
    </location>
</feature>
<organism evidence="12 13">
    <name type="scientific">Musa troglodytarum</name>
    <name type="common">fe'i banana</name>
    <dbReference type="NCBI Taxonomy" id="320322"/>
    <lineage>
        <taxon>Eukaryota</taxon>
        <taxon>Viridiplantae</taxon>
        <taxon>Streptophyta</taxon>
        <taxon>Embryophyta</taxon>
        <taxon>Tracheophyta</taxon>
        <taxon>Spermatophyta</taxon>
        <taxon>Magnoliopsida</taxon>
        <taxon>Liliopsida</taxon>
        <taxon>Zingiberales</taxon>
        <taxon>Musaceae</taxon>
        <taxon>Musa</taxon>
    </lineage>
</organism>
<evidence type="ECO:0000256" key="6">
    <source>
        <dbReference type="ARBA" id="ARBA00022801"/>
    </source>
</evidence>
<evidence type="ECO:0000256" key="7">
    <source>
        <dbReference type="ARBA" id="ARBA00022807"/>
    </source>
</evidence>
<dbReference type="PROSITE" id="PS50053">
    <property type="entry name" value="UBIQUITIN_2"/>
    <property type="match status" value="1"/>
</dbReference>
<dbReference type="InterPro" id="IPR000626">
    <property type="entry name" value="Ubiquitin-like_dom"/>
</dbReference>
<dbReference type="PANTHER" id="PTHR43982:SF1">
    <property type="entry name" value="UBIQUITIN CARBOXYL-TERMINAL HYDROLASE 14"/>
    <property type="match status" value="1"/>
</dbReference>
<dbReference type="PROSITE" id="PS00973">
    <property type="entry name" value="USP_2"/>
    <property type="match status" value="1"/>
</dbReference>
<dbReference type="InterPro" id="IPR038765">
    <property type="entry name" value="Papain-like_cys_pep_sf"/>
</dbReference>
<dbReference type="GO" id="GO:0004843">
    <property type="term" value="F:cysteine-type deubiquitinase activity"/>
    <property type="evidence" value="ECO:0007669"/>
    <property type="project" value="UniProtKB-EC"/>
</dbReference>
<keyword evidence="4" id="KW-0645">Protease</keyword>
<feature type="compositionally biased region" description="Polar residues" evidence="8">
    <location>
        <begin position="1126"/>
        <end position="1140"/>
    </location>
</feature>
<dbReference type="InterPro" id="IPR000313">
    <property type="entry name" value="PWWP_dom"/>
</dbReference>
<dbReference type="SUPFAM" id="SSF54001">
    <property type="entry name" value="Cysteine proteinases"/>
    <property type="match status" value="1"/>
</dbReference>
<dbReference type="FunFam" id="3.10.20.90:FF:000119">
    <property type="entry name" value="Ubiquitin carboxyl-terminal hydrolase 14"/>
    <property type="match status" value="1"/>
</dbReference>
<reference evidence="12" key="1">
    <citation type="submission" date="2022-05" db="EMBL/GenBank/DDBJ databases">
        <title>The Musa troglodytarum L. genome provides insights into the mechanism of non-climacteric behaviour and enrichment of carotenoids.</title>
        <authorList>
            <person name="Wang J."/>
        </authorList>
    </citation>
    <scope>NUCLEOTIDE SEQUENCE</scope>
    <source>
        <tissue evidence="12">Leaf</tissue>
    </source>
</reference>
<dbReference type="GO" id="GO:0070628">
    <property type="term" value="F:proteasome binding"/>
    <property type="evidence" value="ECO:0007669"/>
    <property type="project" value="TreeGrafter"/>
</dbReference>
<dbReference type="InterPro" id="IPR019954">
    <property type="entry name" value="Ubiquitin_CS"/>
</dbReference>
<evidence type="ECO:0000313" key="13">
    <source>
        <dbReference type="Proteomes" id="UP001055439"/>
    </source>
</evidence>
<comment type="catalytic activity">
    <reaction evidence="1">
        <text>Thiol-dependent hydrolysis of ester, thioester, amide, peptide and isopeptide bonds formed by the C-terminal Gly of ubiquitin (a 76-residue protein attached to proteins as an intracellular targeting signal).</text>
        <dbReference type="EC" id="3.4.19.12"/>
    </reaction>
</comment>
<feature type="compositionally biased region" description="Low complexity" evidence="8">
    <location>
        <begin position="81"/>
        <end position="95"/>
    </location>
</feature>
<dbReference type="PROSITE" id="PS50235">
    <property type="entry name" value="USP_3"/>
    <property type="match status" value="1"/>
</dbReference>
<dbReference type="PROSITE" id="PS00972">
    <property type="entry name" value="USP_1"/>
    <property type="match status" value="1"/>
</dbReference>